<name>A0ABU1MQS4_9SPHN</name>
<keyword evidence="2" id="KW-0645">Protease</keyword>
<gene>
    <name evidence="2" type="ORF">J2792_003507</name>
</gene>
<sequence>MRALLLPLVLASAAAPLHAQPASPAPAQTAQHALAAPVITHHKGTFGGQTLAYTAQVEATEVKTVDGAARLVSFAYLRDGANPATRPVLFAFNGGPIVASAYVHVGGLGPRRAAFPDDIAADPAKVTLADNPASPLDAADLVFVDPASTGFSTVVPGTDPHAFWSVRADAAQVAAFIRAWLAAHGRTGAPVYVLGESYGTNRACEIARQLAQGPDPLPLAGVVLYGQAANIIEYAQRPANVTSYVASLPTLAAIAWYHGRADRMGMDLPAFLAAARAFAKGDYLTVLYQGSGAPLADRARVAARLAAFTGIPAAWYLSHDLRISKERYRVELLKDKGLVLGRMDARYTMAAPAQGGAPDASEAITDTLARLFERYRHDELKVADTQPYVLSAPVEGFDQWGWGSGTSPFADWPYYQGITAMMAANPRFQVLVANGYYDTQTTMGGAELLATQSGWDPQRVTLRYYDGGHTGYSVAATAQALGNDIRMLITKTAPAQTGQAPR</sequence>
<proteinExistence type="predicted"/>
<dbReference type="GO" id="GO:0004180">
    <property type="term" value="F:carboxypeptidase activity"/>
    <property type="evidence" value="ECO:0007669"/>
    <property type="project" value="UniProtKB-KW"/>
</dbReference>
<accession>A0ABU1MQS4</accession>
<keyword evidence="1" id="KW-0732">Signal</keyword>
<keyword evidence="2" id="KW-0378">Hydrolase</keyword>
<dbReference type="Gene3D" id="3.40.50.1820">
    <property type="entry name" value="alpha/beta hydrolase"/>
    <property type="match status" value="1"/>
</dbReference>
<evidence type="ECO:0000313" key="3">
    <source>
        <dbReference type="Proteomes" id="UP001184150"/>
    </source>
</evidence>
<keyword evidence="3" id="KW-1185">Reference proteome</keyword>
<dbReference type="Proteomes" id="UP001184150">
    <property type="component" value="Unassembled WGS sequence"/>
</dbReference>
<evidence type="ECO:0000256" key="1">
    <source>
        <dbReference type="SAM" id="SignalP"/>
    </source>
</evidence>
<evidence type="ECO:0000313" key="2">
    <source>
        <dbReference type="EMBL" id="MDR6512622.1"/>
    </source>
</evidence>
<comment type="caution">
    <text evidence="2">The sequence shown here is derived from an EMBL/GenBank/DDBJ whole genome shotgun (WGS) entry which is preliminary data.</text>
</comment>
<dbReference type="InterPro" id="IPR001563">
    <property type="entry name" value="Peptidase_S10"/>
</dbReference>
<dbReference type="InterPro" id="IPR029058">
    <property type="entry name" value="AB_hydrolase_fold"/>
</dbReference>
<feature type="chain" id="PRO_5045095630" evidence="1">
    <location>
        <begin position="20"/>
        <end position="502"/>
    </location>
</feature>
<dbReference type="RefSeq" id="WP_309806120.1">
    <property type="nucleotide sequence ID" value="NZ_JAVDRD010000011.1"/>
</dbReference>
<keyword evidence="2" id="KW-0121">Carboxypeptidase</keyword>
<dbReference type="EMBL" id="JAVDRD010000011">
    <property type="protein sequence ID" value="MDR6512622.1"/>
    <property type="molecule type" value="Genomic_DNA"/>
</dbReference>
<dbReference type="SUPFAM" id="SSF53474">
    <property type="entry name" value="alpha/beta-Hydrolases"/>
    <property type="match status" value="1"/>
</dbReference>
<feature type="signal peptide" evidence="1">
    <location>
        <begin position="1"/>
        <end position="19"/>
    </location>
</feature>
<reference evidence="2 3" key="1">
    <citation type="submission" date="2023-07" db="EMBL/GenBank/DDBJ databases">
        <title>Sorghum-associated microbial communities from plants grown in Nebraska, USA.</title>
        <authorList>
            <person name="Schachtman D."/>
        </authorList>
    </citation>
    <scope>NUCLEOTIDE SEQUENCE [LARGE SCALE GENOMIC DNA]</scope>
    <source>
        <strain evidence="2 3">DS1027</strain>
    </source>
</reference>
<dbReference type="Pfam" id="PF00450">
    <property type="entry name" value="Peptidase_S10"/>
    <property type="match status" value="1"/>
</dbReference>
<organism evidence="2 3">
    <name type="scientific">Novosphingobium capsulatum</name>
    <dbReference type="NCBI Taxonomy" id="13688"/>
    <lineage>
        <taxon>Bacteria</taxon>
        <taxon>Pseudomonadati</taxon>
        <taxon>Pseudomonadota</taxon>
        <taxon>Alphaproteobacteria</taxon>
        <taxon>Sphingomonadales</taxon>
        <taxon>Sphingomonadaceae</taxon>
        <taxon>Novosphingobium</taxon>
    </lineage>
</organism>
<protein>
    <submittedName>
        <fullName evidence="2">Carboxypeptidase C (Cathepsin A)</fullName>
    </submittedName>
</protein>